<dbReference type="PIRSF" id="PIRSF037382">
    <property type="entry name" value="CCT_LicC"/>
    <property type="match status" value="1"/>
</dbReference>
<name>A0ABS4K039_9CLOT</name>
<dbReference type="RefSeq" id="WP_021283150.1">
    <property type="nucleotide sequence ID" value="NZ_JAGGLL010000005.1"/>
</dbReference>
<dbReference type="SUPFAM" id="SSF53448">
    <property type="entry name" value="Nucleotide-diphospho-sugar transferases"/>
    <property type="match status" value="1"/>
</dbReference>
<accession>A0ABS4K039</accession>
<evidence type="ECO:0000313" key="5">
    <source>
        <dbReference type="Proteomes" id="UP001519308"/>
    </source>
</evidence>
<dbReference type="PANTHER" id="PTHR43584:SF5">
    <property type="entry name" value="PROTEIN LICC"/>
    <property type="match status" value="1"/>
</dbReference>
<dbReference type="InterPro" id="IPR017189">
    <property type="entry name" value="CTP-phospocholine_CTT"/>
</dbReference>
<dbReference type="InterPro" id="IPR050065">
    <property type="entry name" value="GlmU-like"/>
</dbReference>
<dbReference type="InterPro" id="IPR005835">
    <property type="entry name" value="NTP_transferase_dom"/>
</dbReference>
<keyword evidence="5" id="KW-1185">Reference proteome</keyword>
<dbReference type="EMBL" id="JAGGLL010000005">
    <property type="protein sequence ID" value="MBP2021149.1"/>
    <property type="molecule type" value="Genomic_DNA"/>
</dbReference>
<dbReference type="CDD" id="cd02523">
    <property type="entry name" value="PC_cytidylyltransferase"/>
    <property type="match status" value="1"/>
</dbReference>
<dbReference type="PANTHER" id="PTHR43584">
    <property type="entry name" value="NUCLEOTIDYL TRANSFERASE"/>
    <property type="match status" value="1"/>
</dbReference>
<feature type="domain" description="Nucleotidyl transferase" evidence="3">
    <location>
        <begin position="3"/>
        <end position="66"/>
    </location>
</feature>
<gene>
    <name evidence="4" type="ORF">J2Z44_000936</name>
</gene>
<dbReference type="Proteomes" id="UP001519308">
    <property type="component" value="Unassembled WGS sequence"/>
</dbReference>
<sequence length="231" mass="26859">MRAIILAAGMGTRLRPLTDNIPKSLVKVLGEPMAERQIKFLREKGIDDIIVVTGYLSEKFEYLKEKYGVKLIHNDKYDLYNNVYTMYLVRDYLADAYVTEADVYMVRNYFEESPKTSTYFSGIKEDFLKEWKVKFDENNKVYTLEVGPGTDYIMSGVSYWSKEDGALIKKQLEKVIGGGNFDNVYWDDVVSEIMTKLNVYINKIDSNDWFEIDSLEDLKKAEEYLQGNKLV</sequence>
<evidence type="ECO:0000313" key="4">
    <source>
        <dbReference type="EMBL" id="MBP2021149.1"/>
    </source>
</evidence>
<keyword evidence="2" id="KW-0548">Nucleotidyltransferase</keyword>
<protein>
    <submittedName>
        <fullName evidence="4">CTP:phosphocholine cytidylyltransferase-like protein</fullName>
    </submittedName>
</protein>
<evidence type="ECO:0000256" key="1">
    <source>
        <dbReference type="ARBA" id="ARBA00022679"/>
    </source>
</evidence>
<dbReference type="InterPro" id="IPR029044">
    <property type="entry name" value="Nucleotide-diphossugar_trans"/>
</dbReference>
<evidence type="ECO:0000256" key="2">
    <source>
        <dbReference type="ARBA" id="ARBA00022695"/>
    </source>
</evidence>
<reference evidence="4 5" key="1">
    <citation type="submission" date="2021-03" db="EMBL/GenBank/DDBJ databases">
        <title>Genomic Encyclopedia of Type Strains, Phase IV (KMG-IV): sequencing the most valuable type-strain genomes for metagenomic binning, comparative biology and taxonomic classification.</title>
        <authorList>
            <person name="Goeker M."/>
        </authorList>
    </citation>
    <scope>NUCLEOTIDE SEQUENCE [LARGE SCALE GENOMIC DNA]</scope>
    <source>
        <strain evidence="4 5">DSM 28650</strain>
    </source>
</reference>
<dbReference type="Pfam" id="PF00483">
    <property type="entry name" value="NTP_transferase"/>
    <property type="match status" value="1"/>
</dbReference>
<comment type="caution">
    <text evidence="4">The sequence shown here is derived from an EMBL/GenBank/DDBJ whole genome shotgun (WGS) entry which is preliminary data.</text>
</comment>
<proteinExistence type="predicted"/>
<dbReference type="Gene3D" id="3.90.550.10">
    <property type="entry name" value="Spore Coat Polysaccharide Biosynthesis Protein SpsA, Chain A"/>
    <property type="match status" value="1"/>
</dbReference>
<keyword evidence="1" id="KW-0808">Transferase</keyword>
<evidence type="ECO:0000259" key="3">
    <source>
        <dbReference type="Pfam" id="PF00483"/>
    </source>
</evidence>
<organism evidence="4 5">
    <name type="scientific">Clostridium punense</name>
    <dbReference type="NCBI Taxonomy" id="1054297"/>
    <lineage>
        <taxon>Bacteria</taxon>
        <taxon>Bacillati</taxon>
        <taxon>Bacillota</taxon>
        <taxon>Clostridia</taxon>
        <taxon>Eubacteriales</taxon>
        <taxon>Clostridiaceae</taxon>
        <taxon>Clostridium</taxon>
    </lineage>
</organism>